<dbReference type="AlphaFoldDB" id="F2BAU2"/>
<evidence type="ECO:0000313" key="1">
    <source>
        <dbReference type="EMBL" id="EGF11438.1"/>
    </source>
</evidence>
<keyword evidence="2" id="KW-1185">Reference proteome</keyword>
<reference evidence="1 2" key="1">
    <citation type="submission" date="2011-02" db="EMBL/GenBank/DDBJ databases">
        <authorList>
            <person name="Muzny D."/>
            <person name="Qin X."/>
            <person name="Deng J."/>
            <person name="Jiang H."/>
            <person name="Liu Y."/>
            <person name="Qu J."/>
            <person name="Song X.-Z."/>
            <person name="Zhang L."/>
            <person name="Thornton R."/>
            <person name="Coyle M."/>
            <person name="Francisco L."/>
            <person name="Jackson L."/>
            <person name="Javaid M."/>
            <person name="Korchina V."/>
            <person name="Kovar C."/>
            <person name="Mata R."/>
            <person name="Mathew T."/>
            <person name="Ngo R."/>
            <person name="Nguyen L."/>
            <person name="Nguyen N."/>
            <person name="Okwuonu G."/>
            <person name="Ongeri F."/>
            <person name="Pham C."/>
            <person name="Simmons D."/>
            <person name="Wilczek-Boney K."/>
            <person name="Hale W."/>
            <person name="Jakkamsetti A."/>
            <person name="Pham P."/>
            <person name="Ruth R."/>
            <person name="San Lucas F."/>
            <person name="Warren J."/>
            <person name="Zhang J."/>
            <person name="Zhao Z."/>
            <person name="Zhou C."/>
            <person name="Zhu D."/>
            <person name="Lee S."/>
            <person name="Bess C."/>
            <person name="Blankenburg K."/>
            <person name="Forbes L."/>
            <person name="Fu Q."/>
            <person name="Gubbala S."/>
            <person name="Hirani K."/>
            <person name="Jayaseelan J.C."/>
            <person name="Lara F."/>
            <person name="Munidasa M."/>
            <person name="Palculict T."/>
            <person name="Patil S."/>
            <person name="Pu L.-L."/>
            <person name="Saada N."/>
            <person name="Tang L."/>
            <person name="Weissenberger G."/>
            <person name="Zhu Y."/>
            <person name="Hemphill L."/>
            <person name="Shang Y."/>
            <person name="Youmans B."/>
            <person name="Ayvaz T."/>
            <person name="Ross M."/>
            <person name="Santibanez J."/>
            <person name="Aqrawi P."/>
            <person name="Gross S."/>
            <person name="Joshi V."/>
            <person name="Fowler G."/>
            <person name="Nazareth L."/>
            <person name="Reid J."/>
            <person name="Worley K."/>
            <person name="Petrosino J."/>
            <person name="Highlander S."/>
            <person name="Gibbs R."/>
        </authorList>
    </citation>
    <scope>NUCLEOTIDE SEQUENCE [LARGE SCALE GENOMIC DNA]</scope>
    <source>
        <strain evidence="1 2">ATCC BAA-1200</strain>
    </source>
</reference>
<proteinExistence type="predicted"/>
<organism evidence="1 2">
    <name type="scientific">Neisseria bacilliformis ATCC BAA-1200</name>
    <dbReference type="NCBI Taxonomy" id="888742"/>
    <lineage>
        <taxon>Bacteria</taxon>
        <taxon>Pseudomonadati</taxon>
        <taxon>Pseudomonadota</taxon>
        <taxon>Betaproteobacteria</taxon>
        <taxon>Neisseriales</taxon>
        <taxon>Neisseriaceae</taxon>
        <taxon>Neisseria</taxon>
    </lineage>
</organism>
<comment type="caution">
    <text evidence="1">The sequence shown here is derived from an EMBL/GenBank/DDBJ whole genome shotgun (WGS) entry which is preliminary data.</text>
</comment>
<dbReference type="EMBL" id="AFAY01000016">
    <property type="protein sequence ID" value="EGF11438.1"/>
    <property type="molecule type" value="Genomic_DNA"/>
</dbReference>
<sequence length="44" mass="5100">MAFLVTDGFRRPVWHLGRPRLCGDDVSEKRKQSFSDSLHIERGV</sequence>
<gene>
    <name evidence="1" type="ORF">HMPREF9123_0846</name>
</gene>
<evidence type="ECO:0000313" key="2">
    <source>
        <dbReference type="Proteomes" id="UP000004105"/>
    </source>
</evidence>
<name>F2BAU2_9NEIS</name>
<dbReference type="HOGENOM" id="CLU_3219004_0_0_4"/>
<dbReference type="Proteomes" id="UP000004105">
    <property type="component" value="Unassembled WGS sequence"/>
</dbReference>
<protein>
    <submittedName>
        <fullName evidence="1">Uncharacterized protein</fullName>
    </submittedName>
</protein>
<accession>F2BAU2</accession>